<evidence type="ECO:0000256" key="2">
    <source>
        <dbReference type="ARBA" id="ARBA00022729"/>
    </source>
</evidence>
<keyword evidence="4" id="KW-1185">Reference proteome</keyword>
<reference evidence="4" key="1">
    <citation type="journal article" date="2019" name="Int. J. Syst. Evol. Microbiol.">
        <title>The Global Catalogue of Microorganisms (GCM) 10K type strain sequencing project: providing services to taxonomists for standard genome sequencing and annotation.</title>
        <authorList>
            <consortium name="The Broad Institute Genomics Platform"/>
            <consortium name="The Broad Institute Genome Sequencing Center for Infectious Disease"/>
            <person name="Wu L."/>
            <person name="Ma J."/>
        </authorList>
    </citation>
    <scope>NUCLEOTIDE SEQUENCE [LARGE SCALE GENOMIC DNA]</scope>
    <source>
        <strain evidence="4">CCUG 53903</strain>
    </source>
</reference>
<dbReference type="PANTHER" id="PTHR35841:SF1">
    <property type="entry name" value="PHOSPHONATES-BINDING PERIPLASMIC PROTEIN"/>
    <property type="match status" value="1"/>
</dbReference>
<evidence type="ECO:0000256" key="1">
    <source>
        <dbReference type="ARBA" id="ARBA00007162"/>
    </source>
</evidence>
<dbReference type="Gene3D" id="3.40.190.10">
    <property type="entry name" value="Periplasmic binding protein-like II"/>
    <property type="match status" value="2"/>
</dbReference>
<accession>A0ABW2SF51</accession>
<comment type="caution">
    <text evidence="3">The sequence shown here is derived from an EMBL/GenBank/DDBJ whole genome shotgun (WGS) entry which is preliminary data.</text>
</comment>
<keyword evidence="2" id="KW-0732">Signal</keyword>
<sequence length="298" mass="32619">MNRHRFHLPVAWTLALAAWLWPLFGHAQPACDDPHPLRMALIPKSQAQQQRSQLAPLLRVLERSTQRRVELSLPSSYAAVIEGLLAGTVDVAELGPASYAMLMARAEDVQVFAALAARDGTPPDQPGRYHALLLTNRDAGLDSVAQLQGKRVSLTDPASTSGALLPRAGMRQLTGRTLEQHFARVSYAGSHDRALQALRRGLVDAAFVSSTRLNEALQQGRLKAGDVVELWRSPPVPTDPFVVRKRLCAPLQAQIREAFLGHQAELAPMFQQLGSGAFVAANDADYRDVRDLLQQARP</sequence>
<dbReference type="InterPro" id="IPR005770">
    <property type="entry name" value="PhnD"/>
</dbReference>
<name>A0ABW2SF51_9BURK</name>
<dbReference type="PANTHER" id="PTHR35841">
    <property type="entry name" value="PHOSPHONATES-BINDING PERIPLASMIC PROTEIN"/>
    <property type="match status" value="1"/>
</dbReference>
<dbReference type="EMBL" id="JBHTBZ010000055">
    <property type="protein sequence ID" value="MFC7462126.1"/>
    <property type="molecule type" value="Genomic_DNA"/>
</dbReference>
<dbReference type="RefSeq" id="WP_382202868.1">
    <property type="nucleotide sequence ID" value="NZ_JBHTBZ010000055.1"/>
</dbReference>
<dbReference type="CDD" id="cd01071">
    <property type="entry name" value="PBP2_PhnD_like"/>
    <property type="match status" value="1"/>
</dbReference>
<comment type="similarity">
    <text evidence="1">Belongs to the phosphate/phosphite/phosphonate binding protein family.</text>
</comment>
<dbReference type="NCBIfam" id="TIGR01098">
    <property type="entry name" value="3A0109s03R"/>
    <property type="match status" value="1"/>
</dbReference>
<protein>
    <submittedName>
        <fullName evidence="3">Phosphate/phosphite/phosphonate ABC transporter substrate-binding protein</fullName>
    </submittedName>
</protein>
<organism evidence="3 4">
    <name type="scientific">Hydrogenophaga defluvii</name>
    <dbReference type="NCBI Taxonomy" id="249410"/>
    <lineage>
        <taxon>Bacteria</taxon>
        <taxon>Pseudomonadati</taxon>
        <taxon>Pseudomonadota</taxon>
        <taxon>Betaproteobacteria</taxon>
        <taxon>Burkholderiales</taxon>
        <taxon>Comamonadaceae</taxon>
        <taxon>Hydrogenophaga</taxon>
    </lineage>
</organism>
<evidence type="ECO:0000313" key="4">
    <source>
        <dbReference type="Proteomes" id="UP001596457"/>
    </source>
</evidence>
<gene>
    <name evidence="3" type="ORF">ACFQU0_17005</name>
</gene>
<dbReference type="Proteomes" id="UP001596457">
    <property type="component" value="Unassembled WGS sequence"/>
</dbReference>
<dbReference type="SUPFAM" id="SSF53850">
    <property type="entry name" value="Periplasmic binding protein-like II"/>
    <property type="match status" value="1"/>
</dbReference>
<proteinExistence type="inferred from homology"/>
<dbReference type="Pfam" id="PF12974">
    <property type="entry name" value="Phosphonate-bd"/>
    <property type="match status" value="1"/>
</dbReference>
<evidence type="ECO:0000313" key="3">
    <source>
        <dbReference type="EMBL" id="MFC7462126.1"/>
    </source>
</evidence>